<dbReference type="PANTHER" id="PTHR43685:SF2">
    <property type="entry name" value="GLYCOSYLTRANSFERASE 2-LIKE DOMAIN-CONTAINING PROTEIN"/>
    <property type="match status" value="1"/>
</dbReference>
<dbReference type="GO" id="GO:0016740">
    <property type="term" value="F:transferase activity"/>
    <property type="evidence" value="ECO:0007669"/>
    <property type="project" value="UniProtKB-KW"/>
</dbReference>
<organism evidence="2 3">
    <name type="scientific">Halopseudomonas xinjiangensis</name>
    <dbReference type="NCBI Taxonomy" id="487184"/>
    <lineage>
        <taxon>Bacteria</taxon>
        <taxon>Pseudomonadati</taxon>
        <taxon>Pseudomonadota</taxon>
        <taxon>Gammaproteobacteria</taxon>
        <taxon>Pseudomonadales</taxon>
        <taxon>Pseudomonadaceae</taxon>
        <taxon>Halopseudomonas</taxon>
    </lineage>
</organism>
<dbReference type="STRING" id="487184.SAMN05216421_0707"/>
<reference evidence="3" key="1">
    <citation type="submission" date="2016-10" db="EMBL/GenBank/DDBJ databases">
        <authorList>
            <person name="Varghese N."/>
            <person name="Submissions S."/>
        </authorList>
    </citation>
    <scope>NUCLEOTIDE SEQUENCE [LARGE SCALE GENOMIC DNA]</scope>
    <source>
        <strain evidence="3">NRRL B-51270</strain>
    </source>
</reference>
<dbReference type="PANTHER" id="PTHR43685">
    <property type="entry name" value="GLYCOSYLTRANSFERASE"/>
    <property type="match status" value="1"/>
</dbReference>
<dbReference type="OrthoDB" id="8742915at2"/>
<dbReference type="RefSeq" id="WP_093391851.1">
    <property type="nucleotide sequence ID" value="NZ_LT629736.1"/>
</dbReference>
<dbReference type="AlphaFoldDB" id="A0A1H1NKE0"/>
<gene>
    <name evidence="2" type="ORF">SAMN05216421_0707</name>
</gene>
<protein>
    <submittedName>
        <fullName evidence="2">Glycosyltransferase involved in cell wall bisynthesis</fullName>
    </submittedName>
</protein>
<feature type="domain" description="Glycosyltransferase 2-like" evidence="1">
    <location>
        <begin position="6"/>
        <end position="93"/>
    </location>
</feature>
<accession>A0A1H1NKE0</accession>
<keyword evidence="3" id="KW-1185">Reference proteome</keyword>
<evidence type="ECO:0000313" key="3">
    <source>
        <dbReference type="Proteomes" id="UP000243207"/>
    </source>
</evidence>
<name>A0A1H1NKE0_9GAMM</name>
<evidence type="ECO:0000313" key="2">
    <source>
        <dbReference type="EMBL" id="SDR99511.1"/>
    </source>
</evidence>
<dbReference type="Pfam" id="PF00535">
    <property type="entry name" value="Glycos_transf_2"/>
    <property type="match status" value="1"/>
</dbReference>
<evidence type="ECO:0000259" key="1">
    <source>
        <dbReference type="Pfam" id="PF00535"/>
    </source>
</evidence>
<dbReference type="CDD" id="cd00761">
    <property type="entry name" value="Glyco_tranf_GTA_type"/>
    <property type="match status" value="1"/>
</dbReference>
<dbReference type="Gene3D" id="3.90.550.10">
    <property type="entry name" value="Spore Coat Polysaccharide Biosynthesis Protein SpsA, Chain A"/>
    <property type="match status" value="1"/>
</dbReference>
<dbReference type="InterPro" id="IPR001173">
    <property type="entry name" value="Glyco_trans_2-like"/>
</dbReference>
<keyword evidence="2" id="KW-0808">Transferase</keyword>
<proteinExistence type="predicted"/>
<dbReference type="SUPFAM" id="SSF53448">
    <property type="entry name" value="Nucleotide-diphospho-sugar transferases"/>
    <property type="match status" value="1"/>
</dbReference>
<dbReference type="EMBL" id="LT629736">
    <property type="protein sequence ID" value="SDR99511.1"/>
    <property type="molecule type" value="Genomic_DNA"/>
</dbReference>
<dbReference type="InterPro" id="IPR050834">
    <property type="entry name" value="Glycosyltransf_2"/>
</dbReference>
<sequence length="287" mass="32752">MGMIASIIIPAKDRPVQLNRAVQSVLLQPGSDRVEIIIVDDNSSRPLQCALLRPHDLIIRNTVTRGAAISRNIGIRASSGQLIYLLDSDDRFLARNFESDYVQYSQSPLLHYVDIFCSGARYCYPSSLTRELFFSAVFKSHPHICQTSSLMFTRCNLRFFDESLPKHQDWDLVLTYLSSYSHAQKIEGLSEFDRSDRFSLSRTFAPDRSSPWMEKLQRSADLRCTDDELRYASFMTQGGSTRHYPWATWLSSSASYLARREANPLTIAKAAYRRVRFIGAANKDVVQ</sequence>
<dbReference type="Proteomes" id="UP000243207">
    <property type="component" value="Chromosome I"/>
</dbReference>
<dbReference type="InterPro" id="IPR029044">
    <property type="entry name" value="Nucleotide-diphossugar_trans"/>
</dbReference>